<dbReference type="InterPro" id="IPR057225">
    <property type="entry name" value="DUF7903"/>
</dbReference>
<dbReference type="PANTHER" id="PTHR35481:SF1">
    <property type="entry name" value="DNA-DIRECTED RNA POLYMERASE SUBUNIT ALPHA"/>
    <property type="match status" value="1"/>
</dbReference>
<evidence type="ECO:0000313" key="3">
    <source>
        <dbReference type="EMBL" id="TYK30581.1"/>
    </source>
</evidence>
<gene>
    <name evidence="3" type="ORF">E5676_scaffold974G00010</name>
    <name evidence="2" type="ORF">E6C27_scaffold55G00160</name>
</gene>
<proteinExistence type="predicted"/>
<dbReference type="EMBL" id="SSTD01000440">
    <property type="protein sequence ID" value="TYK30581.1"/>
    <property type="molecule type" value="Genomic_DNA"/>
</dbReference>
<reference evidence="4 5" key="1">
    <citation type="submission" date="2019-08" db="EMBL/GenBank/DDBJ databases">
        <title>Draft genome sequences of two oriental melons (Cucumis melo L. var makuwa).</title>
        <authorList>
            <person name="Kwon S.-Y."/>
        </authorList>
    </citation>
    <scope>NUCLEOTIDE SEQUENCE [LARGE SCALE GENOMIC DNA]</scope>
    <source>
        <strain evidence="5">cv. Chang Bougi</strain>
        <strain evidence="4">cv. SW 3</strain>
        <tissue evidence="3">Leaf</tissue>
    </source>
</reference>
<evidence type="ECO:0000313" key="5">
    <source>
        <dbReference type="Proteomes" id="UP000321947"/>
    </source>
</evidence>
<organism evidence="3 5">
    <name type="scientific">Cucumis melo var. makuwa</name>
    <name type="common">Oriental melon</name>
    <dbReference type="NCBI Taxonomy" id="1194695"/>
    <lineage>
        <taxon>Eukaryota</taxon>
        <taxon>Viridiplantae</taxon>
        <taxon>Streptophyta</taxon>
        <taxon>Embryophyta</taxon>
        <taxon>Tracheophyta</taxon>
        <taxon>Spermatophyta</taxon>
        <taxon>Magnoliopsida</taxon>
        <taxon>eudicotyledons</taxon>
        <taxon>Gunneridae</taxon>
        <taxon>Pentapetalae</taxon>
        <taxon>rosids</taxon>
        <taxon>fabids</taxon>
        <taxon>Cucurbitales</taxon>
        <taxon>Cucurbitaceae</taxon>
        <taxon>Benincaseae</taxon>
        <taxon>Cucumis</taxon>
    </lineage>
</organism>
<protein>
    <recommendedName>
        <fullName evidence="1">DUF7903 domain-containing protein</fullName>
    </recommendedName>
</protein>
<evidence type="ECO:0000259" key="1">
    <source>
        <dbReference type="Pfam" id="PF25475"/>
    </source>
</evidence>
<dbReference type="AlphaFoldDB" id="A0A5D3E4T4"/>
<dbReference type="OrthoDB" id="1700930at2759"/>
<comment type="caution">
    <text evidence="3">The sequence shown here is derived from an EMBL/GenBank/DDBJ whole genome shotgun (WGS) entry which is preliminary data.</text>
</comment>
<evidence type="ECO:0000313" key="2">
    <source>
        <dbReference type="EMBL" id="KAA0051307.1"/>
    </source>
</evidence>
<dbReference type="Proteomes" id="UP000321947">
    <property type="component" value="Unassembled WGS sequence"/>
</dbReference>
<dbReference type="EMBL" id="SSTE01011267">
    <property type="protein sequence ID" value="KAA0051307.1"/>
    <property type="molecule type" value="Genomic_DNA"/>
</dbReference>
<evidence type="ECO:0000313" key="4">
    <source>
        <dbReference type="Proteomes" id="UP000321393"/>
    </source>
</evidence>
<feature type="domain" description="DUF7903" evidence="1">
    <location>
        <begin position="136"/>
        <end position="196"/>
    </location>
</feature>
<accession>A0A5D3E4T4</accession>
<name>A0A5D3E4T4_CUCMM</name>
<dbReference type="PANTHER" id="PTHR35481">
    <property type="entry name" value="DNA-DIRECTED RNA POLYMERASE SUBUNIT ALPHA"/>
    <property type="match status" value="1"/>
</dbReference>
<dbReference type="Pfam" id="PF25475">
    <property type="entry name" value="DUF7903"/>
    <property type="match status" value="1"/>
</dbReference>
<sequence>MALPLTDDHAQAQMSKRQCQLLNQCPLFPFLPSVLTTKNFPFPSPCNRSVSTTHFSYKLIAFPCGFYDQLTVAKGNLQVSCLMAYIPPHKRHSRDIEKQTPTAELLAPSFNRKLNLWPYASHFIRKDLRPSGRKENRSGKVTFGNQAINKWFSIGSSDDGHLFTSCVHLEQFSVLSIERRRGERPLALMNSNLSQGNRTMPLTFHLLVV</sequence>
<dbReference type="Proteomes" id="UP000321393">
    <property type="component" value="Unassembled WGS sequence"/>
</dbReference>